<gene>
    <name evidence="1" type="ORF">L227DRAFT_440443</name>
</gene>
<reference evidence="1" key="1">
    <citation type="journal article" date="2018" name="Genome Biol. Evol.">
        <title>Genomics and development of Lentinus tigrinus, a white-rot wood-decaying mushroom with dimorphic fruiting bodies.</title>
        <authorList>
            <person name="Wu B."/>
            <person name="Xu Z."/>
            <person name="Knudson A."/>
            <person name="Carlson A."/>
            <person name="Chen N."/>
            <person name="Kovaka S."/>
            <person name="LaButti K."/>
            <person name="Lipzen A."/>
            <person name="Pennachio C."/>
            <person name="Riley R."/>
            <person name="Schakwitz W."/>
            <person name="Umezawa K."/>
            <person name="Ohm R.A."/>
            <person name="Grigoriev I.V."/>
            <person name="Nagy L.G."/>
            <person name="Gibbons J."/>
            <person name="Hibbett D."/>
        </authorList>
    </citation>
    <scope>NUCLEOTIDE SEQUENCE [LARGE SCALE GENOMIC DNA]</scope>
    <source>
        <strain evidence="1">ALCF2SS1-6</strain>
    </source>
</reference>
<keyword evidence="2" id="KW-1185">Reference proteome</keyword>
<evidence type="ECO:0000313" key="2">
    <source>
        <dbReference type="Proteomes" id="UP000313359"/>
    </source>
</evidence>
<sequence>MSGSCSLTRLHLRSSLTLSYLSLLLDSWVWLSRRHSSRYSIPNQHVLYCDAVKLHTVERPLRRFCILEACQLLHVDLLLELPFR</sequence>
<organism evidence="1 2">
    <name type="scientific">Lentinus tigrinus ALCF2SS1-6</name>
    <dbReference type="NCBI Taxonomy" id="1328759"/>
    <lineage>
        <taxon>Eukaryota</taxon>
        <taxon>Fungi</taxon>
        <taxon>Dikarya</taxon>
        <taxon>Basidiomycota</taxon>
        <taxon>Agaricomycotina</taxon>
        <taxon>Agaricomycetes</taxon>
        <taxon>Polyporales</taxon>
        <taxon>Polyporaceae</taxon>
        <taxon>Lentinus</taxon>
    </lineage>
</organism>
<accession>A0A5C2RQD0</accession>
<dbReference type="Proteomes" id="UP000313359">
    <property type="component" value="Unassembled WGS sequence"/>
</dbReference>
<protein>
    <submittedName>
        <fullName evidence="1">Uncharacterized protein</fullName>
    </submittedName>
</protein>
<dbReference type="EMBL" id="ML122343">
    <property type="protein sequence ID" value="RPD52715.1"/>
    <property type="molecule type" value="Genomic_DNA"/>
</dbReference>
<name>A0A5C2RQD0_9APHY</name>
<dbReference type="AlphaFoldDB" id="A0A5C2RQD0"/>
<evidence type="ECO:0000313" key="1">
    <source>
        <dbReference type="EMBL" id="RPD52715.1"/>
    </source>
</evidence>
<proteinExistence type="predicted"/>